<dbReference type="Gene3D" id="1.20.5.4130">
    <property type="match status" value="1"/>
</dbReference>
<dbReference type="GO" id="GO:0005524">
    <property type="term" value="F:ATP binding"/>
    <property type="evidence" value="ECO:0007669"/>
    <property type="project" value="UniProtKB-KW"/>
</dbReference>
<feature type="compositionally biased region" description="Basic and acidic residues" evidence="7">
    <location>
        <begin position="267"/>
        <end position="284"/>
    </location>
</feature>
<evidence type="ECO:0000256" key="6">
    <source>
        <dbReference type="ARBA" id="ARBA00022840"/>
    </source>
</evidence>
<dbReference type="Gene3D" id="3.40.50.300">
    <property type="entry name" value="P-loop containing nucleotide triphosphate hydrolases"/>
    <property type="match status" value="2"/>
</dbReference>
<dbReference type="Pfam" id="PF18052">
    <property type="entry name" value="Rx_N"/>
    <property type="match status" value="1"/>
</dbReference>
<accession>A0AAQ3QKL0</accession>
<dbReference type="InterPro" id="IPR036388">
    <property type="entry name" value="WH-like_DNA-bd_sf"/>
</dbReference>
<sequence>MDRLEFLGKIASFLGIPELGRKLVEWACSKVWTEVGLIRGLEGEVEKLRRTTRRIQHLLADAEDRRNIEDELVKRWLYELKVVFFNADDLLDRYQTLLQVSKLAKNKGTSSLKRKRSLSISERHSMGGEIVNLQERLNEIDASKKKLHLKPSDGKRRDQGPKDFVSPPASAFCDKSSVVGRNEQLNSIVKALKAEYEKHLPVIPIYGVPGVGKTTLAQFVFNYFAENKKGRHSTNPKLLDKSMPGDDINRCFENNGEGTSLNPTFPRDGKEKRPVVDDHDKHQLENNGEGTSFIPEPVQDGKGKKAMDQGVFGEDKHFEMKIWASLPKGCDAIRATKEIIEWITKKKCNFSSLNILQHHLKGHVEGKKFLLVLDNFWAEDSSFWDSLRLPLLAGAKGSKVLITTRNEVVWRGMDTQDVIHLEGLEYDDCWKLLQDLAFPQSTGIVNEDLKEIGLEIVSRCQGSPLATKSLSTILYEKLDLEIWESIRDEMWALKEHGNEILPSLMISYHHLNFQMKQCFAYCSVFPNDYEFDKDELVQMWIAEGLVERNGMRRLEAIGSRYFDYLQWRLFFETSSKSNHKYRMPSLIHDLARVISKNELLIMKDNELHDPPEEPRYASLSHQKQDGVAFEKLHDYARLRTLKLCTEFSAHVGQVPEDLFEKLKCLRVLDFSNSDIEKLPDSIGDLIHLRYLGLTATRIKELPETVSCLYNLRTLELSKCSNLLSLPKGISNLVNLTHLGLRLDWNKFNDLNSMPPGIHHLTSLQTLSRFTVTTEVNCNIGELRDLNIRGELCISKLENIVDADDAGTANLMGKKYIDKMMLRWTDGTSSNALAVISKLRPHKNLKCLWILNYPGRTFPMWLEEPSFSNLETLRLSCSGECERFPSITLLPRLKDLHVERMKGVKSLGNMRGFPSLETLTVEDMTDLDMLFESDASNMPKLRQIMIYRCPKLPNQLDLPPGIKLRRDDETSTDSEI</sequence>
<dbReference type="SUPFAM" id="SSF52058">
    <property type="entry name" value="L domain-like"/>
    <property type="match status" value="1"/>
</dbReference>
<feature type="domain" description="Disease resistance protein winged helix" evidence="10">
    <location>
        <begin position="524"/>
        <end position="591"/>
    </location>
</feature>
<evidence type="ECO:0000259" key="11">
    <source>
        <dbReference type="Pfam" id="PF25019"/>
    </source>
</evidence>
<evidence type="ECO:0000256" key="7">
    <source>
        <dbReference type="SAM" id="MobiDB-lite"/>
    </source>
</evidence>
<organism evidence="12 13">
    <name type="scientific">Canna indica</name>
    <name type="common">Indian-shot</name>
    <dbReference type="NCBI Taxonomy" id="4628"/>
    <lineage>
        <taxon>Eukaryota</taxon>
        <taxon>Viridiplantae</taxon>
        <taxon>Streptophyta</taxon>
        <taxon>Embryophyta</taxon>
        <taxon>Tracheophyta</taxon>
        <taxon>Spermatophyta</taxon>
        <taxon>Magnoliopsida</taxon>
        <taxon>Liliopsida</taxon>
        <taxon>Zingiberales</taxon>
        <taxon>Cannaceae</taxon>
        <taxon>Canna</taxon>
    </lineage>
</organism>
<evidence type="ECO:0000313" key="13">
    <source>
        <dbReference type="Proteomes" id="UP001327560"/>
    </source>
</evidence>
<dbReference type="PANTHER" id="PTHR36766:SF40">
    <property type="entry name" value="DISEASE RESISTANCE PROTEIN RGA3"/>
    <property type="match status" value="1"/>
</dbReference>
<evidence type="ECO:0000256" key="1">
    <source>
        <dbReference type="ARBA" id="ARBA00008894"/>
    </source>
</evidence>
<reference evidence="12 13" key="1">
    <citation type="submission" date="2023-10" db="EMBL/GenBank/DDBJ databases">
        <title>Chromosome-scale genome assembly provides insights into flower coloration mechanisms of Canna indica.</title>
        <authorList>
            <person name="Li C."/>
        </authorList>
    </citation>
    <scope>NUCLEOTIDE SEQUENCE [LARGE SCALE GENOMIC DNA]</scope>
    <source>
        <tissue evidence="12">Flower</tissue>
    </source>
</reference>
<proteinExistence type="inferred from homology"/>
<feature type="domain" description="NB-ARC" evidence="8">
    <location>
        <begin position="301"/>
        <end position="441"/>
    </location>
</feature>
<feature type="region of interest" description="Disordered" evidence="7">
    <location>
        <begin position="144"/>
        <end position="169"/>
    </location>
</feature>
<evidence type="ECO:0000313" key="12">
    <source>
        <dbReference type="EMBL" id="WOL12571.1"/>
    </source>
</evidence>
<dbReference type="Proteomes" id="UP001327560">
    <property type="component" value="Chromosome 7"/>
</dbReference>
<dbReference type="InterPro" id="IPR027417">
    <property type="entry name" value="P-loop_NTPase"/>
</dbReference>
<comment type="similarity">
    <text evidence="1">Belongs to the disease resistance NB-LRR family.</text>
</comment>
<dbReference type="InterPro" id="IPR002182">
    <property type="entry name" value="NB-ARC"/>
</dbReference>
<keyword evidence="4" id="KW-0547">Nucleotide-binding</keyword>
<evidence type="ECO:0000256" key="2">
    <source>
        <dbReference type="ARBA" id="ARBA00022614"/>
    </source>
</evidence>
<dbReference type="SUPFAM" id="SSF52540">
    <property type="entry name" value="P-loop containing nucleoside triphosphate hydrolases"/>
    <property type="match status" value="2"/>
</dbReference>
<evidence type="ECO:0000256" key="4">
    <source>
        <dbReference type="ARBA" id="ARBA00022741"/>
    </source>
</evidence>
<dbReference type="GO" id="GO:0043531">
    <property type="term" value="F:ADP binding"/>
    <property type="evidence" value="ECO:0007669"/>
    <property type="project" value="InterPro"/>
</dbReference>
<feature type="region of interest" description="Disordered" evidence="7">
    <location>
        <begin position="254"/>
        <end position="307"/>
    </location>
</feature>
<protein>
    <submittedName>
        <fullName evidence="12">Disease resistance protein RGA3</fullName>
    </submittedName>
</protein>
<evidence type="ECO:0000256" key="3">
    <source>
        <dbReference type="ARBA" id="ARBA00022737"/>
    </source>
</evidence>
<dbReference type="InterPro" id="IPR042197">
    <property type="entry name" value="Apaf_helical"/>
</dbReference>
<dbReference type="InterPro" id="IPR032675">
    <property type="entry name" value="LRR_dom_sf"/>
</dbReference>
<dbReference type="Gene3D" id="1.10.10.10">
    <property type="entry name" value="Winged helix-like DNA-binding domain superfamily/Winged helix DNA-binding domain"/>
    <property type="match status" value="1"/>
</dbReference>
<dbReference type="InterPro" id="IPR058922">
    <property type="entry name" value="WHD_DRP"/>
</dbReference>
<dbReference type="GO" id="GO:0006952">
    <property type="term" value="P:defense response"/>
    <property type="evidence" value="ECO:0007669"/>
    <property type="project" value="UniProtKB-KW"/>
</dbReference>
<feature type="domain" description="Disease resistance N-terminal" evidence="9">
    <location>
        <begin position="27"/>
        <end position="108"/>
    </location>
</feature>
<dbReference type="Gene3D" id="1.10.8.430">
    <property type="entry name" value="Helical domain of apoptotic protease-activating factors"/>
    <property type="match status" value="1"/>
</dbReference>
<dbReference type="PRINTS" id="PR00364">
    <property type="entry name" value="DISEASERSIST"/>
</dbReference>
<dbReference type="Gene3D" id="3.80.10.10">
    <property type="entry name" value="Ribonuclease Inhibitor"/>
    <property type="match status" value="1"/>
</dbReference>
<dbReference type="InterPro" id="IPR041118">
    <property type="entry name" value="Rx_N"/>
</dbReference>
<dbReference type="AlphaFoldDB" id="A0AAQ3QKL0"/>
<evidence type="ECO:0000259" key="10">
    <source>
        <dbReference type="Pfam" id="PF23559"/>
    </source>
</evidence>
<dbReference type="Pfam" id="PF23559">
    <property type="entry name" value="WHD_DRP"/>
    <property type="match status" value="1"/>
</dbReference>
<keyword evidence="6" id="KW-0067">ATP-binding</keyword>
<evidence type="ECO:0000259" key="8">
    <source>
        <dbReference type="Pfam" id="PF00931"/>
    </source>
</evidence>
<keyword evidence="2" id="KW-0433">Leucine-rich repeat</keyword>
<dbReference type="Pfam" id="PF25019">
    <property type="entry name" value="LRR_R13L1-DRL21"/>
    <property type="match status" value="1"/>
</dbReference>
<evidence type="ECO:0000259" key="9">
    <source>
        <dbReference type="Pfam" id="PF18052"/>
    </source>
</evidence>
<name>A0AAQ3QKL0_9LILI</name>
<dbReference type="EMBL" id="CP136896">
    <property type="protein sequence ID" value="WOL12571.1"/>
    <property type="molecule type" value="Genomic_DNA"/>
</dbReference>
<gene>
    <name evidence="12" type="ORF">Cni_G21338</name>
</gene>
<dbReference type="GO" id="GO:0051707">
    <property type="term" value="P:response to other organism"/>
    <property type="evidence" value="ECO:0007669"/>
    <property type="project" value="UniProtKB-ARBA"/>
</dbReference>
<evidence type="ECO:0000256" key="5">
    <source>
        <dbReference type="ARBA" id="ARBA00022821"/>
    </source>
</evidence>
<keyword evidence="3" id="KW-0677">Repeat</keyword>
<keyword evidence="5" id="KW-0611">Plant defense</keyword>
<dbReference type="PANTHER" id="PTHR36766">
    <property type="entry name" value="PLANT BROAD-SPECTRUM MILDEW RESISTANCE PROTEIN RPW8"/>
    <property type="match status" value="1"/>
</dbReference>
<dbReference type="InterPro" id="IPR056789">
    <property type="entry name" value="LRR_R13L1-DRL21"/>
</dbReference>
<feature type="domain" description="R13L1/DRL21-like LRR repeat region" evidence="11">
    <location>
        <begin position="779"/>
        <end position="900"/>
    </location>
</feature>
<keyword evidence="13" id="KW-1185">Reference proteome</keyword>
<feature type="compositionally biased region" description="Basic and acidic residues" evidence="7">
    <location>
        <begin position="144"/>
        <end position="161"/>
    </location>
</feature>
<dbReference type="Pfam" id="PF00931">
    <property type="entry name" value="NB-ARC"/>
    <property type="match status" value="1"/>
</dbReference>